<keyword evidence="3" id="KW-0560">Oxidoreductase</keyword>
<evidence type="ECO:0000256" key="1">
    <source>
        <dbReference type="ARBA" id="ARBA00006484"/>
    </source>
</evidence>
<evidence type="ECO:0000313" key="6">
    <source>
        <dbReference type="EMBL" id="NYI80002.1"/>
    </source>
</evidence>
<dbReference type="PANTHER" id="PTHR43490">
    <property type="entry name" value="(+)-NEOMENTHOL DEHYDROGENASE"/>
    <property type="match status" value="1"/>
</dbReference>
<dbReference type="Gene3D" id="3.40.50.720">
    <property type="entry name" value="NAD(P)-binding Rossmann-like Domain"/>
    <property type="match status" value="1"/>
</dbReference>
<dbReference type="EMBL" id="JACBZR010000001">
    <property type="protein sequence ID" value="NYI80002.1"/>
    <property type="molecule type" value="Genomic_DNA"/>
</dbReference>
<dbReference type="PRINTS" id="PR00081">
    <property type="entry name" value="GDHRDH"/>
</dbReference>
<dbReference type="AlphaFoldDB" id="A0A7Z0IUJ0"/>
<dbReference type="SMART" id="SM00822">
    <property type="entry name" value="PKS_KR"/>
    <property type="match status" value="1"/>
</dbReference>
<evidence type="ECO:0000256" key="2">
    <source>
        <dbReference type="ARBA" id="ARBA00022857"/>
    </source>
</evidence>
<comment type="similarity">
    <text evidence="1 4">Belongs to the short-chain dehydrogenases/reductases (SDR) family.</text>
</comment>
<evidence type="ECO:0000259" key="5">
    <source>
        <dbReference type="SMART" id="SM00822"/>
    </source>
</evidence>
<gene>
    <name evidence="6" type="ORF">BJ988_004650</name>
</gene>
<name>A0A7Z0IUJ0_9ACTN</name>
<proteinExistence type="inferred from homology"/>
<evidence type="ECO:0000256" key="4">
    <source>
        <dbReference type="RuleBase" id="RU000363"/>
    </source>
</evidence>
<dbReference type="Pfam" id="PF00106">
    <property type="entry name" value="adh_short"/>
    <property type="match status" value="1"/>
</dbReference>
<feature type="domain" description="Ketoreductase" evidence="5">
    <location>
        <begin position="2"/>
        <end position="244"/>
    </location>
</feature>
<comment type="caution">
    <text evidence="6">The sequence shown here is derived from an EMBL/GenBank/DDBJ whole genome shotgun (WGS) entry which is preliminary data.</text>
</comment>
<sequence>MKVALVTGASRGIGEATARRLAQSGAHVILTGRRPEDLQAHVDRLVAAGHSASALQLDVTDRDSVQRAADAVAAAHGHLDVLVNNAGVLPEATNAEPAEVVDLEMFRVTYATNVLGAVAVLEAFLPLLRMSEAARIVNVTTTMGSLTDQTNPESPYYGMVVPAYQSSKAALNNVTIALAKALADTSIKVTSVCPGFVQTDLTPINKDNAPTTPDQAAGVIHRAATLPDDAPSGTFVDANGPVAW</sequence>
<accession>A0A7Z0IUJ0</accession>
<dbReference type="SUPFAM" id="SSF51735">
    <property type="entry name" value="NAD(P)-binding Rossmann-fold domains"/>
    <property type="match status" value="1"/>
</dbReference>
<protein>
    <submittedName>
        <fullName evidence="6">NAD(P)-dependent dehydrogenase (Short-subunit alcohol dehydrogenase family)</fullName>
    </submittedName>
</protein>
<dbReference type="PANTHER" id="PTHR43490:SF99">
    <property type="entry name" value="SHORT-CHAIN DEHYDROGENASE_REDUCTASE"/>
    <property type="match status" value="1"/>
</dbReference>
<dbReference type="InterPro" id="IPR002347">
    <property type="entry name" value="SDR_fam"/>
</dbReference>
<organism evidence="6 7">
    <name type="scientific">Nocardioides panzhihuensis</name>
    <dbReference type="NCBI Taxonomy" id="860243"/>
    <lineage>
        <taxon>Bacteria</taxon>
        <taxon>Bacillati</taxon>
        <taxon>Actinomycetota</taxon>
        <taxon>Actinomycetes</taxon>
        <taxon>Propionibacteriales</taxon>
        <taxon>Nocardioidaceae</taxon>
        <taxon>Nocardioides</taxon>
    </lineage>
</organism>
<reference evidence="6 7" key="1">
    <citation type="submission" date="2020-07" db="EMBL/GenBank/DDBJ databases">
        <title>Sequencing the genomes of 1000 actinobacteria strains.</title>
        <authorList>
            <person name="Klenk H.-P."/>
        </authorList>
    </citation>
    <scope>NUCLEOTIDE SEQUENCE [LARGE SCALE GENOMIC DNA]</scope>
    <source>
        <strain evidence="6 7">DSM 26487</strain>
    </source>
</reference>
<evidence type="ECO:0000313" key="7">
    <source>
        <dbReference type="Proteomes" id="UP000564496"/>
    </source>
</evidence>
<dbReference type="RefSeq" id="WP_179660235.1">
    <property type="nucleotide sequence ID" value="NZ_JACBZR010000001.1"/>
</dbReference>
<evidence type="ECO:0000256" key="3">
    <source>
        <dbReference type="ARBA" id="ARBA00023002"/>
    </source>
</evidence>
<dbReference type="Proteomes" id="UP000564496">
    <property type="component" value="Unassembled WGS sequence"/>
</dbReference>
<dbReference type="GO" id="GO:0016491">
    <property type="term" value="F:oxidoreductase activity"/>
    <property type="evidence" value="ECO:0007669"/>
    <property type="project" value="UniProtKB-KW"/>
</dbReference>
<keyword evidence="2" id="KW-0521">NADP</keyword>
<dbReference type="PRINTS" id="PR00080">
    <property type="entry name" value="SDRFAMILY"/>
</dbReference>
<dbReference type="InterPro" id="IPR057326">
    <property type="entry name" value="KR_dom"/>
</dbReference>
<keyword evidence="7" id="KW-1185">Reference proteome</keyword>
<dbReference type="InterPro" id="IPR036291">
    <property type="entry name" value="NAD(P)-bd_dom_sf"/>
</dbReference>